<sequence>MESWGFPDGNIIDLLEKMRLDPLQDINHKLQMHSSLVRRLSLDKELQGHQSCVNALAWNSSGSLLISGSDDTRIDLMLYWLTSKFWVAVGLAEEIGTAKFDQIMEKLLKMNIWSYKGRRLLHSIETGHNNNIFCTKFVPETSDELVVSAAADAEVEVGNPNVVWSASEDGTLRQHDFREGSSCPLAGSSNQECHNVLVVPVLIAQMYLERASLIWNLCTSNAGGYVGSLVDANKKIICRLDLRCGLKKSLADPPNQCLALKSCDISSTRPHQLLVGGSDSFARLYDRRMLPPLSSCQTKMKPPKCVNYFCPMHLSERLGSAQLKQIYVSYLLPSPGQILSARCIRSGQSSMRYSAGDYSKHIRLAPPISCGSEIPSLLPTVSAVSSVKRNNIADKLDMYHKLVQVGEKSLKEASAYMYGIEACCEVLDGKGPEIGDALKHECLCTRAALFLKRKWKNDVHMAIRDCNKARKINPSSFRAHYYMSEALAQLGELKEALDYAIVARHLAPSSIDVSERIIYGGRNIKIARSVQRGLVHHCLAYQRDGSITKIISVPTMCVSLHREAAEAKKTDKEKEERTNTVRTTSSIPFSDILLRTEVQSDIYQEGRSERDDSDFEEELELGFETSMSDDEGHEMNPMFFREVYV</sequence>
<dbReference type="Gene3D" id="1.25.40.10">
    <property type="entry name" value="Tetratricopeptide repeat domain"/>
    <property type="match status" value="1"/>
</dbReference>
<proteinExistence type="predicted"/>
<keyword evidence="5" id="KW-1185">Reference proteome</keyword>
<keyword evidence="2" id="KW-0677">Repeat</keyword>
<evidence type="ECO:0000313" key="4">
    <source>
        <dbReference type="EMBL" id="KAK1286993.1"/>
    </source>
</evidence>
<evidence type="ECO:0000256" key="3">
    <source>
        <dbReference type="PROSITE-ProRule" id="PRU00221"/>
    </source>
</evidence>
<reference evidence="4" key="2">
    <citation type="submission" date="2023-06" db="EMBL/GenBank/DDBJ databases">
        <authorList>
            <person name="Ma L."/>
            <person name="Liu K.-W."/>
            <person name="Li Z."/>
            <person name="Hsiao Y.-Y."/>
            <person name="Qi Y."/>
            <person name="Fu T."/>
            <person name="Tang G."/>
            <person name="Zhang D."/>
            <person name="Sun W.-H."/>
            <person name="Liu D.-K."/>
            <person name="Li Y."/>
            <person name="Chen G.-Z."/>
            <person name="Liu X.-D."/>
            <person name="Liao X.-Y."/>
            <person name="Jiang Y.-T."/>
            <person name="Yu X."/>
            <person name="Hao Y."/>
            <person name="Huang J."/>
            <person name="Zhao X.-W."/>
            <person name="Ke S."/>
            <person name="Chen Y.-Y."/>
            <person name="Wu W.-L."/>
            <person name="Hsu J.-L."/>
            <person name="Lin Y.-F."/>
            <person name="Huang M.-D."/>
            <person name="Li C.-Y."/>
            <person name="Huang L."/>
            <person name="Wang Z.-W."/>
            <person name="Zhao X."/>
            <person name="Zhong W.-Y."/>
            <person name="Peng D.-H."/>
            <person name="Ahmad S."/>
            <person name="Lan S."/>
            <person name="Zhang J.-S."/>
            <person name="Tsai W.-C."/>
            <person name="Van De Peer Y."/>
            <person name="Liu Z.-J."/>
        </authorList>
    </citation>
    <scope>NUCLEOTIDE SEQUENCE</scope>
    <source>
        <strain evidence="4">CP</strain>
        <tissue evidence="4">Leaves</tissue>
    </source>
</reference>
<dbReference type="GO" id="GO:0080008">
    <property type="term" value="C:Cul4-RING E3 ubiquitin ligase complex"/>
    <property type="evidence" value="ECO:0007669"/>
    <property type="project" value="TreeGrafter"/>
</dbReference>
<dbReference type="InterPro" id="IPR015943">
    <property type="entry name" value="WD40/YVTN_repeat-like_dom_sf"/>
</dbReference>
<dbReference type="AlphaFoldDB" id="A0AAV9CD81"/>
<keyword evidence="1 3" id="KW-0853">WD repeat</keyword>
<dbReference type="Pfam" id="PF00400">
    <property type="entry name" value="WD40"/>
    <property type="match status" value="1"/>
</dbReference>
<evidence type="ECO:0000313" key="5">
    <source>
        <dbReference type="Proteomes" id="UP001180020"/>
    </source>
</evidence>
<dbReference type="PROSITE" id="PS50294">
    <property type="entry name" value="WD_REPEATS_REGION"/>
    <property type="match status" value="1"/>
</dbReference>
<dbReference type="SUPFAM" id="SSF48452">
    <property type="entry name" value="TPR-like"/>
    <property type="match status" value="1"/>
</dbReference>
<dbReference type="GO" id="GO:0005737">
    <property type="term" value="C:cytoplasm"/>
    <property type="evidence" value="ECO:0007669"/>
    <property type="project" value="TreeGrafter"/>
</dbReference>
<dbReference type="Proteomes" id="UP001180020">
    <property type="component" value="Unassembled WGS sequence"/>
</dbReference>
<dbReference type="Gene3D" id="2.130.10.10">
    <property type="entry name" value="YVTN repeat-like/Quinoprotein amine dehydrogenase"/>
    <property type="match status" value="2"/>
</dbReference>
<dbReference type="SUPFAM" id="SSF50978">
    <property type="entry name" value="WD40 repeat-like"/>
    <property type="match status" value="1"/>
</dbReference>
<dbReference type="GO" id="GO:0045717">
    <property type="term" value="P:negative regulation of fatty acid biosynthetic process"/>
    <property type="evidence" value="ECO:0007669"/>
    <property type="project" value="TreeGrafter"/>
</dbReference>
<dbReference type="PANTHER" id="PTHR15574:SF40">
    <property type="entry name" value="WD AND TETRATRICOPEPTIDE REPEATS PROTEIN 1"/>
    <property type="match status" value="1"/>
</dbReference>
<dbReference type="PANTHER" id="PTHR15574">
    <property type="entry name" value="WD REPEAT DOMAIN-CONTAINING FAMILY"/>
    <property type="match status" value="1"/>
</dbReference>
<feature type="repeat" description="WD" evidence="3">
    <location>
        <begin position="46"/>
        <end position="76"/>
    </location>
</feature>
<dbReference type="SMART" id="SM00320">
    <property type="entry name" value="WD40"/>
    <property type="match status" value="3"/>
</dbReference>
<accession>A0AAV9CD81</accession>
<dbReference type="InterPro" id="IPR011990">
    <property type="entry name" value="TPR-like_helical_dom_sf"/>
</dbReference>
<protein>
    <submittedName>
        <fullName evidence="4">Uncharacterized protein</fullName>
    </submittedName>
</protein>
<dbReference type="EMBL" id="JAUJYO010000019">
    <property type="protein sequence ID" value="KAK1286993.1"/>
    <property type="molecule type" value="Genomic_DNA"/>
</dbReference>
<gene>
    <name evidence="4" type="ORF">QJS10_CPB19g01541</name>
</gene>
<name>A0AAV9CD81_ACOCL</name>
<dbReference type="PROSITE" id="PS50082">
    <property type="entry name" value="WD_REPEATS_2"/>
    <property type="match status" value="1"/>
</dbReference>
<organism evidence="4 5">
    <name type="scientific">Acorus calamus</name>
    <name type="common">Sweet flag</name>
    <dbReference type="NCBI Taxonomy" id="4465"/>
    <lineage>
        <taxon>Eukaryota</taxon>
        <taxon>Viridiplantae</taxon>
        <taxon>Streptophyta</taxon>
        <taxon>Embryophyta</taxon>
        <taxon>Tracheophyta</taxon>
        <taxon>Spermatophyta</taxon>
        <taxon>Magnoliopsida</taxon>
        <taxon>Liliopsida</taxon>
        <taxon>Acoraceae</taxon>
        <taxon>Acorus</taxon>
    </lineage>
</organism>
<evidence type="ECO:0000256" key="1">
    <source>
        <dbReference type="ARBA" id="ARBA00022574"/>
    </source>
</evidence>
<dbReference type="InterPro" id="IPR036322">
    <property type="entry name" value="WD40_repeat_dom_sf"/>
</dbReference>
<comment type="caution">
    <text evidence="4">The sequence shown here is derived from an EMBL/GenBank/DDBJ whole genome shotgun (WGS) entry which is preliminary data.</text>
</comment>
<reference evidence="4" key="1">
    <citation type="journal article" date="2023" name="Nat. Commun.">
        <title>Diploid and tetraploid genomes of Acorus and the evolution of monocots.</title>
        <authorList>
            <person name="Ma L."/>
            <person name="Liu K.W."/>
            <person name="Li Z."/>
            <person name="Hsiao Y.Y."/>
            <person name="Qi Y."/>
            <person name="Fu T."/>
            <person name="Tang G.D."/>
            <person name="Zhang D."/>
            <person name="Sun W.H."/>
            <person name="Liu D.K."/>
            <person name="Li Y."/>
            <person name="Chen G.Z."/>
            <person name="Liu X.D."/>
            <person name="Liao X.Y."/>
            <person name="Jiang Y.T."/>
            <person name="Yu X."/>
            <person name="Hao Y."/>
            <person name="Huang J."/>
            <person name="Zhao X.W."/>
            <person name="Ke S."/>
            <person name="Chen Y.Y."/>
            <person name="Wu W.L."/>
            <person name="Hsu J.L."/>
            <person name="Lin Y.F."/>
            <person name="Huang M.D."/>
            <person name="Li C.Y."/>
            <person name="Huang L."/>
            <person name="Wang Z.W."/>
            <person name="Zhao X."/>
            <person name="Zhong W.Y."/>
            <person name="Peng D.H."/>
            <person name="Ahmad S."/>
            <person name="Lan S."/>
            <person name="Zhang J.S."/>
            <person name="Tsai W.C."/>
            <person name="Van de Peer Y."/>
            <person name="Liu Z.J."/>
        </authorList>
    </citation>
    <scope>NUCLEOTIDE SEQUENCE</scope>
    <source>
        <strain evidence="4">CP</strain>
    </source>
</reference>
<evidence type="ECO:0000256" key="2">
    <source>
        <dbReference type="ARBA" id="ARBA00022737"/>
    </source>
</evidence>
<dbReference type="InterPro" id="IPR045151">
    <property type="entry name" value="DCAF8"/>
</dbReference>
<dbReference type="InterPro" id="IPR001680">
    <property type="entry name" value="WD40_rpt"/>
</dbReference>